<evidence type="ECO:0000259" key="2">
    <source>
        <dbReference type="PROSITE" id="PS50097"/>
    </source>
</evidence>
<name>A0AAD9DB61_9STRA</name>
<dbReference type="Proteomes" id="UP001224775">
    <property type="component" value="Unassembled WGS sequence"/>
</dbReference>
<accession>A0AAD9DB61</accession>
<keyword evidence="4" id="KW-1185">Reference proteome</keyword>
<sequence length="465" mass="53927">MDYANTAEEVEVVNDQGLKEEEMTDDDDIAAAANSRNEGASDNIMDNTEDFFDWEKIVHEAENGEDDSSSFDMEGVEEIPTDDELLDYVSDDESVFDVLVEGIEMKAKGYKPELPPRNELSEDSKALLFWRHEGEGKSFSDWKIKVEAETTEDCREENVTIYNVHRFALAMGPKKSGYFEALLQSDSYTENSDCMSTVKLPKEVAKQFPDFLDYLYAQPLESKFVINFDNWKSMKYLANYFLVPRLTEAVADFIEKDMEYYNLGHMENYISEFHRDISDDMSRRILPKAVLICAELLQSIEVDSPLLMSIPPLMFRSIIMRVCVHNHQEALHTCTLVAAYLEHNVEDRLVFSIYFCDNVLFSLFGDLHKSEETTIELALTWFRLMTKKGWTFEYRDEPCFWGIEMVKEALADILRDYLRSKTPSLEMMERIVRDTPSDIVAKCFRDSVDEARTLREREAKESEDD</sequence>
<evidence type="ECO:0000313" key="3">
    <source>
        <dbReference type="EMBL" id="KAK1740907.1"/>
    </source>
</evidence>
<protein>
    <recommendedName>
        <fullName evidence="2">BTB domain-containing protein</fullName>
    </recommendedName>
</protein>
<dbReference type="Gene3D" id="3.30.710.10">
    <property type="entry name" value="Potassium Channel Kv1.1, Chain A"/>
    <property type="match status" value="1"/>
</dbReference>
<dbReference type="EMBL" id="JATAAI010000014">
    <property type="protein sequence ID" value="KAK1740907.1"/>
    <property type="molecule type" value="Genomic_DNA"/>
</dbReference>
<gene>
    <name evidence="3" type="ORF">QTG54_008159</name>
</gene>
<reference evidence="3" key="1">
    <citation type="submission" date="2023-06" db="EMBL/GenBank/DDBJ databases">
        <title>Survivors Of The Sea: Transcriptome response of Skeletonema marinoi to long-term dormancy.</title>
        <authorList>
            <person name="Pinder M.I.M."/>
            <person name="Kourtchenko O."/>
            <person name="Robertson E.K."/>
            <person name="Larsson T."/>
            <person name="Maumus F."/>
            <person name="Osuna-Cruz C.M."/>
            <person name="Vancaester E."/>
            <person name="Stenow R."/>
            <person name="Vandepoele K."/>
            <person name="Ploug H."/>
            <person name="Bruchert V."/>
            <person name="Godhe A."/>
            <person name="Topel M."/>
        </authorList>
    </citation>
    <scope>NUCLEOTIDE SEQUENCE</scope>
    <source>
        <strain evidence="3">R05AC</strain>
    </source>
</reference>
<dbReference type="InterPro" id="IPR000210">
    <property type="entry name" value="BTB/POZ_dom"/>
</dbReference>
<evidence type="ECO:0000256" key="1">
    <source>
        <dbReference type="SAM" id="MobiDB-lite"/>
    </source>
</evidence>
<dbReference type="InterPro" id="IPR011333">
    <property type="entry name" value="SKP1/BTB/POZ_sf"/>
</dbReference>
<comment type="caution">
    <text evidence="3">The sequence shown here is derived from an EMBL/GenBank/DDBJ whole genome shotgun (WGS) entry which is preliminary data.</text>
</comment>
<evidence type="ECO:0000313" key="4">
    <source>
        <dbReference type="Proteomes" id="UP001224775"/>
    </source>
</evidence>
<organism evidence="3 4">
    <name type="scientific">Skeletonema marinoi</name>
    <dbReference type="NCBI Taxonomy" id="267567"/>
    <lineage>
        <taxon>Eukaryota</taxon>
        <taxon>Sar</taxon>
        <taxon>Stramenopiles</taxon>
        <taxon>Ochrophyta</taxon>
        <taxon>Bacillariophyta</taxon>
        <taxon>Coscinodiscophyceae</taxon>
        <taxon>Thalassiosirophycidae</taxon>
        <taxon>Thalassiosirales</taxon>
        <taxon>Skeletonemataceae</taxon>
        <taxon>Skeletonema</taxon>
        <taxon>Skeletonema marinoi-dohrnii complex</taxon>
    </lineage>
</organism>
<dbReference type="AlphaFoldDB" id="A0AAD9DB61"/>
<proteinExistence type="predicted"/>
<feature type="region of interest" description="Disordered" evidence="1">
    <location>
        <begin position="1"/>
        <end position="24"/>
    </location>
</feature>
<dbReference type="Pfam" id="PF00651">
    <property type="entry name" value="BTB"/>
    <property type="match status" value="1"/>
</dbReference>
<dbReference type="PROSITE" id="PS50097">
    <property type="entry name" value="BTB"/>
    <property type="match status" value="1"/>
</dbReference>
<dbReference type="SUPFAM" id="SSF54695">
    <property type="entry name" value="POZ domain"/>
    <property type="match status" value="1"/>
</dbReference>
<feature type="domain" description="BTB" evidence="2">
    <location>
        <begin position="140"/>
        <end position="224"/>
    </location>
</feature>